<dbReference type="PANTHER" id="PTHR10887:SF495">
    <property type="entry name" value="HELICASE SENATAXIN ISOFORM X1-RELATED"/>
    <property type="match status" value="1"/>
</dbReference>
<dbReference type="CDD" id="cd18808">
    <property type="entry name" value="SF1_C_Upf1"/>
    <property type="match status" value="1"/>
</dbReference>
<name>A0AAD1ZWE5_9LAMI</name>
<evidence type="ECO:0000313" key="2">
    <source>
        <dbReference type="EMBL" id="CAI9777035.1"/>
    </source>
</evidence>
<gene>
    <name evidence="2" type="ORF">FPE_LOCUS24465</name>
</gene>
<dbReference type="EMBL" id="OU503050">
    <property type="protein sequence ID" value="CAI9777035.1"/>
    <property type="molecule type" value="Genomic_DNA"/>
</dbReference>
<dbReference type="Proteomes" id="UP000834106">
    <property type="component" value="Chromosome 15"/>
</dbReference>
<dbReference type="SUPFAM" id="SSF52540">
    <property type="entry name" value="P-loop containing nucleoside triphosphate hydrolases"/>
    <property type="match status" value="1"/>
</dbReference>
<dbReference type="InterPro" id="IPR027417">
    <property type="entry name" value="P-loop_NTPase"/>
</dbReference>
<dbReference type="Gene3D" id="3.40.50.300">
    <property type="entry name" value="P-loop containing nucleotide triphosphate hydrolases"/>
    <property type="match status" value="1"/>
</dbReference>
<feature type="domain" description="DNA2/NAM7 helicase-like C-terminal" evidence="1">
    <location>
        <begin position="2"/>
        <end position="63"/>
    </location>
</feature>
<keyword evidence="3" id="KW-1185">Reference proteome</keyword>
<dbReference type="InterPro" id="IPR041679">
    <property type="entry name" value="DNA2/NAM7-like_C"/>
</dbReference>
<accession>A0AAD1ZWE5</accession>
<reference evidence="2" key="1">
    <citation type="submission" date="2023-05" db="EMBL/GenBank/DDBJ databases">
        <authorList>
            <person name="Huff M."/>
        </authorList>
    </citation>
    <scope>NUCLEOTIDE SEQUENCE</scope>
</reference>
<proteinExistence type="predicted"/>
<dbReference type="AlphaFoldDB" id="A0AAD1ZWE5"/>
<dbReference type="InterPro" id="IPR047187">
    <property type="entry name" value="SF1_C_Upf1"/>
</dbReference>
<evidence type="ECO:0000259" key="1">
    <source>
        <dbReference type="Pfam" id="PF13087"/>
    </source>
</evidence>
<organism evidence="2 3">
    <name type="scientific">Fraxinus pennsylvanica</name>
    <dbReference type="NCBI Taxonomy" id="56036"/>
    <lineage>
        <taxon>Eukaryota</taxon>
        <taxon>Viridiplantae</taxon>
        <taxon>Streptophyta</taxon>
        <taxon>Embryophyta</taxon>
        <taxon>Tracheophyta</taxon>
        <taxon>Spermatophyta</taxon>
        <taxon>Magnoliopsida</taxon>
        <taxon>eudicotyledons</taxon>
        <taxon>Gunneridae</taxon>
        <taxon>Pentapetalae</taxon>
        <taxon>asterids</taxon>
        <taxon>lamiids</taxon>
        <taxon>Lamiales</taxon>
        <taxon>Oleaceae</taxon>
        <taxon>Oleeae</taxon>
        <taxon>Fraxinus</taxon>
    </lineage>
</organism>
<protein>
    <recommendedName>
        <fullName evidence="1">DNA2/NAM7 helicase-like C-terminal domain-containing protein</fullName>
    </recommendedName>
</protein>
<dbReference type="InterPro" id="IPR045055">
    <property type="entry name" value="DNA2/NAM7-like"/>
</dbReference>
<evidence type="ECO:0000313" key="3">
    <source>
        <dbReference type="Proteomes" id="UP000834106"/>
    </source>
</evidence>
<dbReference type="Pfam" id="PF13087">
    <property type="entry name" value="AAA_12"/>
    <property type="match status" value="1"/>
</dbReference>
<dbReference type="PANTHER" id="PTHR10887">
    <property type="entry name" value="DNA2/NAM7 HELICASE FAMILY"/>
    <property type="match status" value="1"/>
</dbReference>
<sequence length="178" mass="19610">MEFNTVDGFQDREVDILLLSTVRAAGSEAPKINSSNLGFVADVRRMNVSLARAKLSLWILGNSRTLQTSQTWASLVKDAKQINLIILGTRPYSSMFKFALENRPASGNSANKSTTQGKNPETALEVTAIESHKDSSRLPFPAAVHFPQHCLQPFVTCIRHWMYSTGSALNDSHRAGHP</sequence>